<evidence type="ECO:0000313" key="3">
    <source>
        <dbReference type="EMBL" id="RDU66233.1"/>
    </source>
</evidence>
<feature type="domain" description="Methyltransferase" evidence="2">
    <location>
        <begin position="89"/>
        <end position="185"/>
    </location>
</feature>
<comment type="caution">
    <text evidence="3">The sequence shown here is derived from an EMBL/GenBank/DDBJ whole genome shotgun (WGS) entry which is preliminary data.</text>
</comment>
<gene>
    <name evidence="3" type="ORF">CQA53_04270</name>
</gene>
<accession>A0A3D8IM87</accession>
<sequence>MKSYKHDINNKNILSSKKNATKQDTIFMQDYNEKFEFNNLVASVFDDMIERSVPFYEEMMNLSIYFILENLKDWTHTIQKTDSVQIPIIYDLGSSTGNLLLRLYDTFSTHNICANLYGIDNSLPMIERAKLKANALGADITFLHQDFLQTTFLPADIITAFYTLQFIRPIHRQNMIQKIYNVLKEENIFMASLL</sequence>
<keyword evidence="4" id="KW-1185">Reference proteome</keyword>
<evidence type="ECO:0000313" key="4">
    <source>
        <dbReference type="Proteomes" id="UP000256379"/>
    </source>
</evidence>
<dbReference type="Pfam" id="PF13649">
    <property type="entry name" value="Methyltransf_25"/>
    <property type="match status" value="1"/>
</dbReference>
<dbReference type="GO" id="GO:0016740">
    <property type="term" value="F:transferase activity"/>
    <property type="evidence" value="ECO:0007669"/>
    <property type="project" value="UniProtKB-KW"/>
</dbReference>
<evidence type="ECO:0000256" key="1">
    <source>
        <dbReference type="ARBA" id="ARBA00022679"/>
    </source>
</evidence>
<protein>
    <recommendedName>
        <fullName evidence="2">Methyltransferase domain-containing protein</fullName>
    </recommendedName>
</protein>
<dbReference type="SUPFAM" id="SSF53335">
    <property type="entry name" value="S-adenosyl-L-methionine-dependent methyltransferases"/>
    <property type="match status" value="1"/>
</dbReference>
<organism evidence="3 4">
    <name type="scientific">Helicobacter didelphidarum</name>
    <dbReference type="NCBI Taxonomy" id="2040648"/>
    <lineage>
        <taxon>Bacteria</taxon>
        <taxon>Pseudomonadati</taxon>
        <taxon>Campylobacterota</taxon>
        <taxon>Epsilonproteobacteria</taxon>
        <taxon>Campylobacterales</taxon>
        <taxon>Helicobacteraceae</taxon>
        <taxon>Helicobacter</taxon>
    </lineage>
</organism>
<dbReference type="InterPro" id="IPR029063">
    <property type="entry name" value="SAM-dependent_MTases_sf"/>
</dbReference>
<dbReference type="EMBL" id="NXLQ01000006">
    <property type="protein sequence ID" value="RDU66233.1"/>
    <property type="molecule type" value="Genomic_DNA"/>
</dbReference>
<evidence type="ECO:0000259" key="2">
    <source>
        <dbReference type="Pfam" id="PF13649"/>
    </source>
</evidence>
<dbReference type="OrthoDB" id="5386938at2"/>
<dbReference type="Proteomes" id="UP000256379">
    <property type="component" value="Unassembled WGS sequence"/>
</dbReference>
<dbReference type="InterPro" id="IPR041698">
    <property type="entry name" value="Methyltransf_25"/>
</dbReference>
<dbReference type="CDD" id="cd02440">
    <property type="entry name" value="AdoMet_MTases"/>
    <property type="match status" value="1"/>
</dbReference>
<dbReference type="AlphaFoldDB" id="A0A3D8IM87"/>
<proteinExistence type="predicted"/>
<dbReference type="PANTHER" id="PTHR43861">
    <property type="entry name" value="TRANS-ACONITATE 2-METHYLTRANSFERASE-RELATED"/>
    <property type="match status" value="1"/>
</dbReference>
<reference evidence="3 4" key="1">
    <citation type="submission" date="2018-04" db="EMBL/GenBank/DDBJ databases">
        <title>Novel Campyloabacter and Helicobacter Species and Strains.</title>
        <authorList>
            <person name="Mannion A.J."/>
            <person name="Shen Z."/>
            <person name="Fox J.G."/>
        </authorList>
    </citation>
    <scope>NUCLEOTIDE SEQUENCE [LARGE SCALE GENOMIC DNA]</scope>
    <source>
        <strain evidence="3 4">MIT 17-337</strain>
    </source>
</reference>
<name>A0A3D8IM87_9HELI</name>
<dbReference type="RefSeq" id="WP_115542793.1">
    <property type="nucleotide sequence ID" value="NZ_NXLQ01000006.1"/>
</dbReference>
<keyword evidence="1" id="KW-0808">Transferase</keyword>
<dbReference type="PANTHER" id="PTHR43861:SF2">
    <property type="entry name" value="CARBOXY-S-ADENOSYL-L-METHIONINE SYNTHASE"/>
    <property type="match status" value="1"/>
</dbReference>
<dbReference type="Gene3D" id="3.40.50.150">
    <property type="entry name" value="Vaccinia Virus protein VP39"/>
    <property type="match status" value="1"/>
</dbReference>